<gene>
    <name evidence="1" type="ORF">SAMN02745194_04465</name>
</gene>
<dbReference type="EMBL" id="FQZF01000037">
    <property type="protein sequence ID" value="SHK21978.1"/>
    <property type="molecule type" value="Genomic_DNA"/>
</dbReference>
<evidence type="ECO:0000313" key="2">
    <source>
        <dbReference type="Proteomes" id="UP000184387"/>
    </source>
</evidence>
<protein>
    <recommendedName>
        <fullName evidence="3">Phasin protein</fullName>
    </recommendedName>
</protein>
<evidence type="ECO:0008006" key="3">
    <source>
        <dbReference type="Google" id="ProtNLM"/>
    </source>
</evidence>
<dbReference type="STRING" id="198092.SAMN02745194_04465"/>
<dbReference type="Proteomes" id="UP000184387">
    <property type="component" value="Unassembled WGS sequence"/>
</dbReference>
<keyword evidence="2" id="KW-1185">Reference proteome</keyword>
<organism evidence="1 2">
    <name type="scientific">Muricoccus roseus</name>
    <dbReference type="NCBI Taxonomy" id="198092"/>
    <lineage>
        <taxon>Bacteria</taxon>
        <taxon>Pseudomonadati</taxon>
        <taxon>Pseudomonadota</taxon>
        <taxon>Alphaproteobacteria</taxon>
        <taxon>Acetobacterales</taxon>
        <taxon>Roseomonadaceae</taxon>
        <taxon>Muricoccus</taxon>
    </lineage>
</organism>
<proteinExistence type="predicted"/>
<accession>A0A1M6QPB4</accession>
<dbReference type="AlphaFoldDB" id="A0A1M6QPB4"/>
<name>A0A1M6QPB4_9PROT</name>
<evidence type="ECO:0000313" key="1">
    <source>
        <dbReference type="EMBL" id="SHK21978.1"/>
    </source>
</evidence>
<reference evidence="1 2" key="1">
    <citation type="submission" date="2016-11" db="EMBL/GenBank/DDBJ databases">
        <authorList>
            <person name="Jaros S."/>
            <person name="Januszkiewicz K."/>
            <person name="Wedrychowicz H."/>
        </authorList>
    </citation>
    <scope>NUCLEOTIDE SEQUENCE [LARGE SCALE GENOMIC DNA]</scope>
    <source>
        <strain evidence="1 2">DSM 14916</strain>
    </source>
</reference>
<sequence>MTSRNEAPTGLDHMNAVFAWWRLSDVNRAGTVDGQFKRLQVFTSDLQKAYGDTYGAQVSALLGANERIGRSLLEFVQCRQPQDLIAAESNVVAVVLKEASLQTKAWLELSEKIQQCCATMARETAGEIRKHANTGTDVERNVKGS</sequence>